<protein>
    <recommendedName>
        <fullName evidence="2">UPF0125 protein D7S86_13555</fullName>
    </recommendedName>
</protein>
<dbReference type="NCBIfam" id="NF002490">
    <property type="entry name" value="PRK01777.1"/>
    <property type="match status" value="1"/>
</dbReference>
<dbReference type="Gene3D" id="3.10.20.280">
    <property type="entry name" value="RnfH-like"/>
    <property type="match status" value="1"/>
</dbReference>
<comment type="caution">
    <text evidence="3">The sequence shown here is derived from an EMBL/GenBank/DDBJ whole genome shotgun (WGS) entry which is preliminary data.</text>
</comment>
<dbReference type="OrthoDB" id="9796575at2"/>
<accession>A0A494XVN0</accession>
<dbReference type="SUPFAM" id="SSF54285">
    <property type="entry name" value="MoaD/ThiS"/>
    <property type="match status" value="1"/>
</dbReference>
<dbReference type="EMBL" id="RBZU01000005">
    <property type="protein sequence ID" value="RKP54673.1"/>
    <property type="molecule type" value="Genomic_DNA"/>
</dbReference>
<dbReference type="Pfam" id="PF03658">
    <property type="entry name" value="Ub-RnfH"/>
    <property type="match status" value="1"/>
</dbReference>
<dbReference type="RefSeq" id="WP_121087272.1">
    <property type="nucleotide sequence ID" value="NZ_RBZU01000005.1"/>
</dbReference>
<evidence type="ECO:0000313" key="4">
    <source>
        <dbReference type="Proteomes" id="UP000270342"/>
    </source>
</evidence>
<name>A0A494XVN0_9BURK</name>
<reference evidence="3 4" key="1">
    <citation type="submission" date="2018-10" db="EMBL/GenBank/DDBJ databases">
        <title>Robbsia sp. DHC34, isolated from soil.</title>
        <authorList>
            <person name="Gao Z.-H."/>
            <person name="Qiu L.-H."/>
        </authorList>
    </citation>
    <scope>NUCLEOTIDE SEQUENCE [LARGE SCALE GENOMIC DNA]</scope>
    <source>
        <strain evidence="3 4">DHC34</strain>
    </source>
</reference>
<proteinExistence type="inferred from homology"/>
<evidence type="ECO:0000256" key="2">
    <source>
        <dbReference type="HAMAP-Rule" id="MF_00460"/>
    </source>
</evidence>
<keyword evidence="4" id="KW-1185">Reference proteome</keyword>
<evidence type="ECO:0000313" key="3">
    <source>
        <dbReference type="EMBL" id="RKP54673.1"/>
    </source>
</evidence>
<dbReference type="InterPro" id="IPR005346">
    <property type="entry name" value="RnfH"/>
</dbReference>
<dbReference type="Proteomes" id="UP000270342">
    <property type="component" value="Unassembled WGS sequence"/>
</dbReference>
<evidence type="ECO:0000256" key="1">
    <source>
        <dbReference type="ARBA" id="ARBA00010645"/>
    </source>
</evidence>
<sequence>MASREPLGATPPGTVPIEICYALPDAQTLLAIEVEAGSTVRQAIERSGIIARHPEIDLSTLAVGVFGKIVALDAVVSAGDRVEIYRPLKADPKMARQRRVEKTRATSVEGRRWVAKERRR</sequence>
<dbReference type="InterPro" id="IPR037021">
    <property type="entry name" value="RnfH_sf"/>
</dbReference>
<dbReference type="PANTHER" id="PTHR37483:SF1">
    <property type="entry name" value="UPF0125 PROTEIN RATB"/>
    <property type="match status" value="1"/>
</dbReference>
<comment type="similarity">
    <text evidence="1 2">Belongs to the UPF0125 (RnfH) family.</text>
</comment>
<dbReference type="PANTHER" id="PTHR37483">
    <property type="entry name" value="UPF0125 PROTEIN RATB"/>
    <property type="match status" value="1"/>
</dbReference>
<gene>
    <name evidence="3" type="ORF">D7S86_13555</name>
</gene>
<organism evidence="3 4">
    <name type="scientific">Pararobbsia silviterrae</name>
    <dbReference type="NCBI Taxonomy" id="1792498"/>
    <lineage>
        <taxon>Bacteria</taxon>
        <taxon>Pseudomonadati</taxon>
        <taxon>Pseudomonadota</taxon>
        <taxon>Betaproteobacteria</taxon>
        <taxon>Burkholderiales</taxon>
        <taxon>Burkholderiaceae</taxon>
        <taxon>Pararobbsia</taxon>
    </lineage>
</organism>
<dbReference type="HAMAP" id="MF_00460">
    <property type="entry name" value="UPF0125_RnfH"/>
    <property type="match status" value="1"/>
</dbReference>
<dbReference type="AlphaFoldDB" id="A0A494XVN0"/>
<dbReference type="InterPro" id="IPR016155">
    <property type="entry name" value="Mopterin_synth/thiamin_S_b"/>
</dbReference>